<dbReference type="PANTHER" id="PTHR11604:SF0">
    <property type="entry name" value="PROFILIN"/>
    <property type="match status" value="1"/>
</dbReference>
<evidence type="ECO:0000313" key="7">
    <source>
        <dbReference type="EMBL" id="KAF9328950.1"/>
    </source>
</evidence>
<comment type="subcellular location">
    <subcellularLocation>
        <location evidence="1">Cytoplasm</location>
        <location evidence="1">Cytoskeleton</location>
    </subcellularLocation>
</comment>
<dbReference type="InterPro" id="IPR048278">
    <property type="entry name" value="PFN"/>
</dbReference>
<reference evidence="7" key="1">
    <citation type="journal article" date="2020" name="Fungal Divers.">
        <title>Resolving the Mortierellaceae phylogeny through synthesis of multi-gene phylogenetics and phylogenomics.</title>
        <authorList>
            <person name="Vandepol N."/>
            <person name="Liber J."/>
            <person name="Desiro A."/>
            <person name="Na H."/>
            <person name="Kennedy M."/>
            <person name="Barry K."/>
            <person name="Grigoriev I.V."/>
            <person name="Miller A.N."/>
            <person name="O'Donnell K."/>
            <person name="Stajich J.E."/>
            <person name="Bonito G."/>
        </authorList>
    </citation>
    <scope>NUCLEOTIDE SEQUENCE</scope>
    <source>
        <strain evidence="7">NVP1</strain>
    </source>
</reference>
<dbReference type="Proteomes" id="UP000696485">
    <property type="component" value="Unassembled WGS sequence"/>
</dbReference>
<dbReference type="GO" id="GO:0003785">
    <property type="term" value="F:actin monomer binding"/>
    <property type="evidence" value="ECO:0007669"/>
    <property type="project" value="TreeGrafter"/>
</dbReference>
<comment type="similarity">
    <text evidence="2 6">Belongs to the profilin family.</text>
</comment>
<dbReference type="PRINTS" id="PR01640">
    <property type="entry name" value="PROFILINPLNT"/>
</dbReference>
<sequence>MSWQDYVKDNLIGSGDVSQAAIIGLDGSEWATSAGFQVVGAEAQKVVSAFGDSRDPKSPGYAGALEAAANGIYINGKKYVVFRTSEATVQARLGATGVHCVKTNMCILIGYYDENIQANKCSLTVEKLGDYLRGVGY</sequence>
<evidence type="ECO:0000256" key="1">
    <source>
        <dbReference type="ARBA" id="ARBA00004245"/>
    </source>
</evidence>
<evidence type="ECO:0000313" key="8">
    <source>
        <dbReference type="Proteomes" id="UP000696485"/>
    </source>
</evidence>
<keyword evidence="8" id="KW-1185">Reference proteome</keyword>
<keyword evidence="5" id="KW-0206">Cytoskeleton</keyword>
<evidence type="ECO:0000256" key="6">
    <source>
        <dbReference type="RuleBase" id="RU003909"/>
    </source>
</evidence>
<dbReference type="Gene3D" id="3.30.450.30">
    <property type="entry name" value="Dynein light chain 2a, cytoplasmic"/>
    <property type="match status" value="1"/>
</dbReference>
<organism evidence="7 8">
    <name type="scientific">Podila minutissima</name>
    <dbReference type="NCBI Taxonomy" id="64525"/>
    <lineage>
        <taxon>Eukaryota</taxon>
        <taxon>Fungi</taxon>
        <taxon>Fungi incertae sedis</taxon>
        <taxon>Mucoromycota</taxon>
        <taxon>Mortierellomycotina</taxon>
        <taxon>Mortierellomycetes</taxon>
        <taxon>Mortierellales</taxon>
        <taxon>Mortierellaceae</taxon>
        <taxon>Podila</taxon>
    </lineage>
</organism>
<dbReference type="InterPro" id="IPR036140">
    <property type="entry name" value="PFN_sf"/>
</dbReference>
<evidence type="ECO:0000256" key="5">
    <source>
        <dbReference type="ARBA" id="ARBA00023212"/>
    </source>
</evidence>
<evidence type="ECO:0000256" key="4">
    <source>
        <dbReference type="ARBA" id="ARBA00023203"/>
    </source>
</evidence>
<dbReference type="PRINTS" id="PR00392">
    <property type="entry name" value="PROFILIN"/>
</dbReference>
<comment type="caution">
    <text evidence="7">The sequence shown here is derived from an EMBL/GenBank/DDBJ whole genome shotgun (WGS) entry which is preliminary data.</text>
</comment>
<gene>
    <name evidence="7" type="primary">PFY1</name>
    <name evidence="7" type="ORF">BG006_007940</name>
</gene>
<dbReference type="PANTHER" id="PTHR11604">
    <property type="entry name" value="PROFILIN"/>
    <property type="match status" value="1"/>
</dbReference>
<accession>A0A9P5VKI7</accession>
<proteinExistence type="inferred from homology"/>
<dbReference type="CDD" id="cd00148">
    <property type="entry name" value="PROF"/>
    <property type="match status" value="1"/>
</dbReference>
<dbReference type="GO" id="GO:0005856">
    <property type="term" value="C:cytoskeleton"/>
    <property type="evidence" value="ECO:0007669"/>
    <property type="project" value="UniProtKB-SubCell"/>
</dbReference>
<dbReference type="EMBL" id="JAAAUY010000518">
    <property type="protein sequence ID" value="KAF9328950.1"/>
    <property type="molecule type" value="Genomic_DNA"/>
</dbReference>
<evidence type="ECO:0000256" key="2">
    <source>
        <dbReference type="ARBA" id="ARBA00010058"/>
    </source>
</evidence>
<keyword evidence="4 6" id="KW-0009">Actin-binding</keyword>
<name>A0A9P5VKI7_9FUNG</name>
<dbReference type="SMART" id="SM00392">
    <property type="entry name" value="PROF"/>
    <property type="match status" value="1"/>
</dbReference>
<dbReference type="InterPro" id="IPR005455">
    <property type="entry name" value="PFN_euk"/>
</dbReference>
<protein>
    <recommendedName>
        <fullName evidence="6">Profilin</fullName>
    </recommendedName>
</protein>
<dbReference type="Pfam" id="PF00235">
    <property type="entry name" value="Profilin"/>
    <property type="match status" value="1"/>
</dbReference>
<evidence type="ECO:0000256" key="3">
    <source>
        <dbReference type="ARBA" id="ARBA00022490"/>
    </source>
</evidence>
<dbReference type="SUPFAM" id="SSF55770">
    <property type="entry name" value="Profilin (actin-binding protein)"/>
    <property type="match status" value="1"/>
</dbReference>
<dbReference type="GO" id="GO:0005938">
    <property type="term" value="C:cell cortex"/>
    <property type="evidence" value="ECO:0007669"/>
    <property type="project" value="TreeGrafter"/>
</dbReference>
<keyword evidence="3" id="KW-0963">Cytoplasm</keyword>
<dbReference type="AlphaFoldDB" id="A0A9P5VKI7"/>